<dbReference type="Gramene" id="AET2Gv20737900.2">
    <property type="protein sequence ID" value="AET2Gv20737900.2"/>
    <property type="gene ID" value="AET2Gv20737900"/>
</dbReference>
<organism evidence="1 2">
    <name type="scientific">Aegilops tauschii subsp. strangulata</name>
    <name type="common">Goatgrass</name>
    <dbReference type="NCBI Taxonomy" id="200361"/>
    <lineage>
        <taxon>Eukaryota</taxon>
        <taxon>Viridiplantae</taxon>
        <taxon>Streptophyta</taxon>
        <taxon>Embryophyta</taxon>
        <taxon>Tracheophyta</taxon>
        <taxon>Spermatophyta</taxon>
        <taxon>Magnoliopsida</taxon>
        <taxon>Liliopsida</taxon>
        <taxon>Poales</taxon>
        <taxon>Poaceae</taxon>
        <taxon>BOP clade</taxon>
        <taxon>Pooideae</taxon>
        <taxon>Triticodae</taxon>
        <taxon>Triticeae</taxon>
        <taxon>Triticinae</taxon>
        <taxon>Aegilops</taxon>
    </lineage>
</organism>
<name>A0A453C574_AEGTS</name>
<dbReference type="EnsemblPlants" id="AET2Gv20737900.2">
    <property type="protein sequence ID" value="AET2Gv20737900.2"/>
    <property type="gene ID" value="AET2Gv20737900"/>
</dbReference>
<accession>A0A453C574</accession>
<reference evidence="1" key="3">
    <citation type="journal article" date="2017" name="Nature">
        <title>Genome sequence of the progenitor of the wheat D genome Aegilops tauschii.</title>
        <authorList>
            <person name="Luo M.C."/>
            <person name="Gu Y.Q."/>
            <person name="Puiu D."/>
            <person name="Wang H."/>
            <person name="Twardziok S.O."/>
            <person name="Deal K.R."/>
            <person name="Huo N."/>
            <person name="Zhu T."/>
            <person name="Wang L."/>
            <person name="Wang Y."/>
            <person name="McGuire P.E."/>
            <person name="Liu S."/>
            <person name="Long H."/>
            <person name="Ramasamy R.K."/>
            <person name="Rodriguez J.C."/>
            <person name="Van S.L."/>
            <person name="Yuan L."/>
            <person name="Wang Z."/>
            <person name="Xia Z."/>
            <person name="Xiao L."/>
            <person name="Anderson O.D."/>
            <person name="Ouyang S."/>
            <person name="Liang Y."/>
            <person name="Zimin A.V."/>
            <person name="Pertea G."/>
            <person name="Qi P."/>
            <person name="Bennetzen J.L."/>
            <person name="Dai X."/>
            <person name="Dawson M.W."/>
            <person name="Muller H.G."/>
            <person name="Kugler K."/>
            <person name="Rivarola-Duarte L."/>
            <person name="Spannagl M."/>
            <person name="Mayer K.F.X."/>
            <person name="Lu F.H."/>
            <person name="Bevan M.W."/>
            <person name="Leroy P."/>
            <person name="Li P."/>
            <person name="You F.M."/>
            <person name="Sun Q."/>
            <person name="Liu Z."/>
            <person name="Lyons E."/>
            <person name="Wicker T."/>
            <person name="Salzberg S.L."/>
            <person name="Devos K.M."/>
            <person name="Dvorak J."/>
        </authorList>
    </citation>
    <scope>NUCLEOTIDE SEQUENCE [LARGE SCALE GENOMIC DNA]</scope>
    <source>
        <strain evidence="1">cv. AL8/78</strain>
    </source>
</reference>
<reference evidence="2" key="2">
    <citation type="journal article" date="2017" name="Nat. Plants">
        <title>The Aegilops tauschii genome reveals multiple impacts of transposons.</title>
        <authorList>
            <person name="Zhao G."/>
            <person name="Zou C."/>
            <person name="Li K."/>
            <person name="Wang K."/>
            <person name="Li T."/>
            <person name="Gao L."/>
            <person name="Zhang X."/>
            <person name="Wang H."/>
            <person name="Yang Z."/>
            <person name="Liu X."/>
            <person name="Jiang W."/>
            <person name="Mao L."/>
            <person name="Kong X."/>
            <person name="Jiao Y."/>
            <person name="Jia J."/>
        </authorList>
    </citation>
    <scope>NUCLEOTIDE SEQUENCE [LARGE SCALE GENOMIC DNA]</scope>
    <source>
        <strain evidence="2">cv. AL8/78</strain>
    </source>
</reference>
<reference evidence="1" key="5">
    <citation type="journal article" date="2021" name="G3 (Bethesda)">
        <title>Aegilops tauschii genome assembly Aet v5.0 features greater sequence contiguity and improved annotation.</title>
        <authorList>
            <person name="Wang L."/>
            <person name="Zhu T."/>
            <person name="Rodriguez J.C."/>
            <person name="Deal K.R."/>
            <person name="Dubcovsky J."/>
            <person name="McGuire P.E."/>
            <person name="Lux T."/>
            <person name="Spannagl M."/>
            <person name="Mayer K.F.X."/>
            <person name="Baldrich P."/>
            <person name="Meyers B.C."/>
            <person name="Huo N."/>
            <person name="Gu Y.Q."/>
            <person name="Zhou H."/>
            <person name="Devos K.M."/>
            <person name="Bennetzen J.L."/>
            <person name="Unver T."/>
            <person name="Budak H."/>
            <person name="Gulick P.J."/>
            <person name="Galiba G."/>
            <person name="Kalapos B."/>
            <person name="Nelson D.R."/>
            <person name="Li P."/>
            <person name="You F.M."/>
            <person name="Luo M.C."/>
            <person name="Dvorak J."/>
        </authorList>
    </citation>
    <scope>NUCLEOTIDE SEQUENCE [LARGE SCALE GENOMIC DNA]</scope>
    <source>
        <strain evidence="1">cv. AL8/78</strain>
    </source>
</reference>
<proteinExistence type="predicted"/>
<dbReference type="Proteomes" id="UP000015105">
    <property type="component" value="Chromosome 2D"/>
</dbReference>
<dbReference type="AlphaFoldDB" id="A0A453C574"/>
<sequence length="60" mass="6884">VSNEIKIYFAYNTKVKEIKGSSEVFPDYCFEFATMDTLEERAEKDTQCSGMFIVVITTSK</sequence>
<evidence type="ECO:0000313" key="2">
    <source>
        <dbReference type="Proteomes" id="UP000015105"/>
    </source>
</evidence>
<reference evidence="2" key="1">
    <citation type="journal article" date="2014" name="Science">
        <title>Ancient hybridizations among the ancestral genomes of bread wheat.</title>
        <authorList>
            <consortium name="International Wheat Genome Sequencing Consortium,"/>
            <person name="Marcussen T."/>
            <person name="Sandve S.R."/>
            <person name="Heier L."/>
            <person name="Spannagl M."/>
            <person name="Pfeifer M."/>
            <person name="Jakobsen K.S."/>
            <person name="Wulff B.B."/>
            <person name="Steuernagel B."/>
            <person name="Mayer K.F."/>
            <person name="Olsen O.A."/>
        </authorList>
    </citation>
    <scope>NUCLEOTIDE SEQUENCE [LARGE SCALE GENOMIC DNA]</scope>
    <source>
        <strain evidence="2">cv. AL8/78</strain>
    </source>
</reference>
<evidence type="ECO:0000313" key="1">
    <source>
        <dbReference type="EnsemblPlants" id="AET2Gv20737900.2"/>
    </source>
</evidence>
<keyword evidence="2" id="KW-1185">Reference proteome</keyword>
<reference evidence="1" key="4">
    <citation type="submission" date="2019-03" db="UniProtKB">
        <authorList>
            <consortium name="EnsemblPlants"/>
        </authorList>
    </citation>
    <scope>IDENTIFICATION</scope>
</reference>
<protein>
    <submittedName>
        <fullName evidence="1">Uncharacterized protein</fullName>
    </submittedName>
</protein>